<comment type="caution">
    <text evidence="1">The sequence shown here is derived from an EMBL/GenBank/DDBJ whole genome shotgun (WGS) entry which is preliminary data.</text>
</comment>
<name>A0ABV2NMX2_9HYPH</name>
<evidence type="ECO:0000313" key="2">
    <source>
        <dbReference type="Proteomes" id="UP001549119"/>
    </source>
</evidence>
<reference evidence="1 2" key="1">
    <citation type="submission" date="2024-06" db="EMBL/GenBank/DDBJ databases">
        <title>Genomics of switchgrass bacterial isolates.</title>
        <authorList>
            <person name="Shade A."/>
        </authorList>
    </citation>
    <scope>NUCLEOTIDE SEQUENCE [LARGE SCALE GENOMIC DNA]</scope>
    <source>
        <strain evidence="1 2">PvP084</strain>
    </source>
</reference>
<accession>A0ABV2NMX2</accession>
<evidence type="ECO:0000313" key="1">
    <source>
        <dbReference type="EMBL" id="MET3867869.1"/>
    </source>
</evidence>
<dbReference type="Proteomes" id="UP001549119">
    <property type="component" value="Unassembled WGS sequence"/>
</dbReference>
<dbReference type="Gene3D" id="2.10.109.10">
    <property type="entry name" value="Umud Fragment, subunit A"/>
    <property type="match status" value="1"/>
</dbReference>
<gene>
    <name evidence="1" type="ORF">ABIC20_005178</name>
</gene>
<organism evidence="1 2">
    <name type="scientific">Methylobacterium radiotolerans</name>
    <dbReference type="NCBI Taxonomy" id="31998"/>
    <lineage>
        <taxon>Bacteria</taxon>
        <taxon>Pseudomonadati</taxon>
        <taxon>Pseudomonadota</taxon>
        <taxon>Alphaproteobacteria</taxon>
        <taxon>Hyphomicrobiales</taxon>
        <taxon>Methylobacteriaceae</taxon>
        <taxon>Methylobacterium</taxon>
    </lineage>
</organism>
<dbReference type="RefSeq" id="WP_209650658.1">
    <property type="nucleotide sequence ID" value="NZ_JBEPNV010000001.1"/>
</dbReference>
<keyword evidence="2" id="KW-1185">Reference proteome</keyword>
<protein>
    <submittedName>
        <fullName evidence="1">Phage repressor protein C with HTH and peptisase S24 domain</fullName>
    </submittedName>
</protein>
<sequence>MDVKKIRKDQGLRLKAARAAAGYRSARDAAIQNEWPESSYRAHEGGTRTIGQDDAERYAARFRFDGVDVTARGILFGDTDAPVRVVEGQNIVGVKGLVSAGGLIETASEQLPDGADLYEISVPFPVEEGTIAFRVSGTSGYPKFDPDDVVLCSKHGENPERLVGLYAVVMTGTGDRYLKRILQGSKKGRFHLESFNAPLISDARIKWASGIISTVHARSWSQISQAATQAATQAAE</sequence>
<dbReference type="EMBL" id="JBEPNW010000002">
    <property type="protein sequence ID" value="MET3867869.1"/>
    <property type="molecule type" value="Genomic_DNA"/>
</dbReference>
<dbReference type="CDD" id="cd06462">
    <property type="entry name" value="Peptidase_S24_S26"/>
    <property type="match status" value="1"/>
</dbReference>
<proteinExistence type="predicted"/>